<organism evidence="1">
    <name type="scientific">Salix viminalis</name>
    <name type="common">Common osier</name>
    <name type="synonym">Basket willow</name>
    <dbReference type="NCBI Taxonomy" id="40686"/>
    <lineage>
        <taxon>Eukaryota</taxon>
        <taxon>Viridiplantae</taxon>
        <taxon>Streptophyta</taxon>
        <taxon>Embryophyta</taxon>
        <taxon>Tracheophyta</taxon>
        <taxon>Spermatophyta</taxon>
        <taxon>Magnoliopsida</taxon>
        <taxon>eudicotyledons</taxon>
        <taxon>Gunneridae</taxon>
        <taxon>Pentapetalae</taxon>
        <taxon>rosids</taxon>
        <taxon>fabids</taxon>
        <taxon>Malpighiales</taxon>
        <taxon>Salicaceae</taxon>
        <taxon>Saliceae</taxon>
        <taxon>Salix</taxon>
    </lineage>
</organism>
<accession>A0A6N2L3V0</accession>
<sequence length="78" mass="8998">MSRFAPNLGSRFYYTQDIHYSLSVQFGDFSSWKESSYPSSARIRRLLSPDKKTKTKTEELLSLLQAARSKSGFNRSLK</sequence>
<protein>
    <submittedName>
        <fullName evidence="1">Uncharacterized protein</fullName>
    </submittedName>
</protein>
<gene>
    <name evidence="1" type="ORF">SVIM_LOCUS174527</name>
</gene>
<dbReference type="EMBL" id="CAADRP010001112">
    <property type="protein sequence ID" value="VFU35263.1"/>
    <property type="molecule type" value="Genomic_DNA"/>
</dbReference>
<reference evidence="1" key="1">
    <citation type="submission" date="2019-03" db="EMBL/GenBank/DDBJ databases">
        <authorList>
            <person name="Mank J."/>
            <person name="Almeida P."/>
        </authorList>
    </citation>
    <scope>NUCLEOTIDE SEQUENCE</scope>
    <source>
        <strain evidence="1">78183</strain>
    </source>
</reference>
<name>A0A6N2L3V0_SALVM</name>
<dbReference type="AlphaFoldDB" id="A0A6N2L3V0"/>
<proteinExistence type="predicted"/>
<evidence type="ECO:0000313" key="1">
    <source>
        <dbReference type="EMBL" id="VFU35263.1"/>
    </source>
</evidence>